<evidence type="ECO:0000313" key="5">
    <source>
        <dbReference type="Proteomes" id="UP000008383"/>
    </source>
</evidence>
<protein>
    <recommendedName>
        <fullName evidence="6">IQ calmodulin-binding motif domain protein</fullName>
    </recommendedName>
</protein>
<dbReference type="RefSeq" id="XP_003025126.1">
    <property type="nucleotide sequence ID" value="XM_003025080.1"/>
</dbReference>
<dbReference type="KEGG" id="tve:TRV_00705"/>
<evidence type="ECO:0000256" key="2">
    <source>
        <dbReference type="SAM" id="Coils"/>
    </source>
</evidence>
<evidence type="ECO:0000313" key="4">
    <source>
        <dbReference type="EMBL" id="EFE44515.1"/>
    </source>
</evidence>
<dbReference type="HOGENOM" id="CLU_005050_0_0_1"/>
<sequence>MSRAQKELQPWREIGLGVCLLSNKRRKRLAGRLLSPSLVFSLVLFGPVEGGEVLYREQGGGGVAQKRNEPSDSGHCSADYGVLRPRPGDGDTTAGGLAATAGDLLTSAARSRAYLARPPETPREAKKATSQEDERSPVLRSSVLCSLLSALCSLLSAAGLQVHAARQPADQATLPPSRTDTMACPDDVDAHSTAPAPVSIPGDRPQDIEMAADDSAARHALPPRLAARFNRVSATYRRASLPSISRRNSASSIHSNLTVHGAPHGDPMAPHIRRNLILESRKARLADRAAHVEKVRLRAALAKNGTKTAAIKEERARAAQKTRERLLADITAKCEEEVRRAKKKAEDTEERKAAQRARLRLEMVEKFAEAERRRQLYQETPRRRRTSSIPTVPAAPAAEGIRVTSPGGGHTKPAAIRLTPSAAAHVIQRVWRNHRSRVLVGKYLGLNLTLERIGLLGFERTGALVASETTLDVTAAMLRLCGLQDTQGGALGERGAVRIFLSSYVIAAFPEHVLSSDGEQEQDLIAKARELLVIFQNLLDKIAVRGLTNVSLSPNMLSLSEAYNMFVSAFHAWKSRDSTVLIEIMVAQFTELELIWQTVKNDRAGGVADDYQQGIRYNQTLLLARLKRLVGSEKAMKLIKKSLKKAKSTKQANVATENTIPRAVDKPSASAEALTESSKPPFEEMLHYATANLPESRLEEESISPQDRLTRVLTALPNNRTLVHELLINRDYRIEQDHYTRVRRQIMNHVCDIMRREVAAGYGTKWTVALATVIQDRLLRFLKQGNSLHNLITEVLDPAHIEKQCNSGTFSYDTFFDFMGNILSKLCAPFRDAVVEEFAKDKSGDEIDRLSRLMGIIDLLSLDHTNFMLQVVSPQLIEEAPQYEQRMFERDLQNGSITLDSTREFWKSNLSMFGATDSQPIMGKIYAQGMVDLVLSNTITSQRRIPETLHADYARLGQLRSQGFKIAATASILLTAKNLLKRDVRSQWKSEADRILSLDWHDIKAERIQSIIDSTHPMPTAARSQLLSTIKRVVGPALVAANAASALAPPSLSVTTTFQSFTVRPSPSPSDAGSDASGNPASFTDPVARLMLTRLRSHILARLSATNTRERVKMTTTASQGLASAGMPEFVSEVGKIVETLDKVREVDWLCHGLVHEKIWHEISSSA</sequence>
<reference evidence="5" key="1">
    <citation type="journal article" date="2011" name="Genome Biol.">
        <title>Comparative and functional genomics provide insights into the pathogenicity of dermatophytic fungi.</title>
        <authorList>
            <person name="Burmester A."/>
            <person name="Shelest E."/>
            <person name="Gloeckner G."/>
            <person name="Heddergott C."/>
            <person name="Schindler S."/>
            <person name="Staib P."/>
            <person name="Heidel A."/>
            <person name="Felder M."/>
            <person name="Petzold A."/>
            <person name="Szafranski K."/>
            <person name="Feuermann M."/>
            <person name="Pedruzzi I."/>
            <person name="Priebe S."/>
            <person name="Groth M."/>
            <person name="Winkler R."/>
            <person name="Li W."/>
            <person name="Kniemeyer O."/>
            <person name="Schroeckh V."/>
            <person name="Hertweck C."/>
            <person name="Hube B."/>
            <person name="White T.C."/>
            <person name="Platzer M."/>
            <person name="Guthke R."/>
            <person name="Heitman J."/>
            <person name="Woestemeyer J."/>
            <person name="Zipfel P.F."/>
            <person name="Monod M."/>
            <person name="Brakhage A.A."/>
        </authorList>
    </citation>
    <scope>NUCLEOTIDE SEQUENCE [LARGE SCALE GENOMIC DNA]</scope>
    <source>
        <strain evidence="5">HKI 0517</strain>
    </source>
</reference>
<dbReference type="PANTHER" id="PTHR12832">
    <property type="entry name" value="TESTIS-SPECIFIC PROTEIN PBS13 T-COMPLEX 11"/>
    <property type="match status" value="1"/>
</dbReference>
<dbReference type="InterPro" id="IPR008862">
    <property type="entry name" value="Tcp11"/>
</dbReference>
<evidence type="ECO:0000256" key="1">
    <source>
        <dbReference type="ARBA" id="ARBA00010954"/>
    </source>
</evidence>
<keyword evidence="5" id="KW-1185">Reference proteome</keyword>
<dbReference type="GeneID" id="9580619"/>
<comment type="caution">
    <text evidence="4">The sequence shown here is derived from an EMBL/GenBank/DDBJ whole genome shotgun (WGS) entry which is preliminary data.</text>
</comment>
<dbReference type="OrthoDB" id="276323at2759"/>
<dbReference type="PANTHER" id="PTHR12832:SF18">
    <property type="entry name" value="IQ CALMODULIN-BINDING MOTIF DOMAIN PROTEIN (AFU_ORTHOLOGUE AFUA_1G08920)"/>
    <property type="match status" value="1"/>
</dbReference>
<feature type="compositionally biased region" description="Basic and acidic residues" evidence="3">
    <location>
        <begin position="120"/>
        <end position="136"/>
    </location>
</feature>
<feature type="region of interest" description="Disordered" evidence="3">
    <location>
        <begin position="61"/>
        <end position="97"/>
    </location>
</feature>
<dbReference type="Proteomes" id="UP000008383">
    <property type="component" value="Unassembled WGS sequence"/>
</dbReference>
<comment type="similarity">
    <text evidence="1">Belongs to the TCP11 family.</text>
</comment>
<organism evidence="4 5">
    <name type="scientific">Trichophyton verrucosum (strain HKI 0517)</name>
    <dbReference type="NCBI Taxonomy" id="663202"/>
    <lineage>
        <taxon>Eukaryota</taxon>
        <taxon>Fungi</taxon>
        <taxon>Dikarya</taxon>
        <taxon>Ascomycota</taxon>
        <taxon>Pezizomycotina</taxon>
        <taxon>Eurotiomycetes</taxon>
        <taxon>Eurotiomycetidae</taxon>
        <taxon>Onygenales</taxon>
        <taxon>Arthrodermataceae</taxon>
        <taxon>Trichophyton</taxon>
    </lineage>
</organism>
<accession>D4D0V9</accession>
<dbReference type="GO" id="GO:0010737">
    <property type="term" value="P:protein kinase A signaling"/>
    <property type="evidence" value="ECO:0007669"/>
    <property type="project" value="TreeGrafter"/>
</dbReference>
<proteinExistence type="inferred from homology"/>
<evidence type="ECO:0000256" key="3">
    <source>
        <dbReference type="SAM" id="MobiDB-lite"/>
    </source>
</evidence>
<keyword evidence="2" id="KW-0175">Coiled coil</keyword>
<evidence type="ECO:0008006" key="6">
    <source>
        <dbReference type="Google" id="ProtNLM"/>
    </source>
</evidence>
<feature type="region of interest" description="Disordered" evidence="3">
    <location>
        <begin position="113"/>
        <end position="136"/>
    </location>
</feature>
<dbReference type="AlphaFoldDB" id="D4D0V9"/>
<feature type="coiled-coil region" evidence="2">
    <location>
        <begin position="309"/>
        <end position="362"/>
    </location>
</feature>
<gene>
    <name evidence="4" type="ORF">TRV_00705</name>
</gene>
<dbReference type="Pfam" id="PF05794">
    <property type="entry name" value="Tcp11"/>
    <property type="match status" value="1"/>
</dbReference>
<name>D4D0V9_TRIVH</name>
<dbReference type="EMBL" id="ACYE01000047">
    <property type="protein sequence ID" value="EFE44515.1"/>
    <property type="molecule type" value="Genomic_DNA"/>
</dbReference>